<feature type="transmembrane region" description="Helical" evidence="1">
    <location>
        <begin position="147"/>
        <end position="168"/>
    </location>
</feature>
<dbReference type="Proteomes" id="UP000191154">
    <property type="component" value="Unassembled WGS sequence"/>
</dbReference>
<dbReference type="NCBIfam" id="NF041646">
    <property type="entry name" value="VC0807_fam"/>
    <property type="match status" value="1"/>
</dbReference>
<proteinExistence type="predicted"/>
<keyword evidence="1" id="KW-1133">Transmembrane helix</keyword>
<feature type="transmembrane region" description="Helical" evidence="1">
    <location>
        <begin position="44"/>
        <end position="64"/>
    </location>
</feature>
<keyword evidence="1" id="KW-0812">Transmembrane</keyword>
<dbReference type="AlphaFoldDB" id="A0A1S8NH07"/>
<comment type="caution">
    <text evidence="2">The sequence shown here is derived from an EMBL/GenBank/DDBJ whole genome shotgun (WGS) entry which is preliminary data.</text>
</comment>
<gene>
    <name evidence="2" type="primary">yciB_1</name>
    <name evidence="2" type="ORF">CLOSAC_00450</name>
</gene>
<organism evidence="2 3">
    <name type="scientific">Clostridium saccharobutylicum</name>
    <dbReference type="NCBI Taxonomy" id="169679"/>
    <lineage>
        <taxon>Bacteria</taxon>
        <taxon>Bacillati</taxon>
        <taxon>Bacillota</taxon>
        <taxon>Clostridia</taxon>
        <taxon>Eubacteriales</taxon>
        <taxon>Clostridiaceae</taxon>
        <taxon>Clostridium</taxon>
    </lineage>
</organism>
<dbReference type="EMBL" id="LZYZ01000001">
    <property type="protein sequence ID" value="OOM15774.1"/>
    <property type="molecule type" value="Genomic_DNA"/>
</dbReference>
<reference evidence="2 3" key="1">
    <citation type="submission" date="2016-05" db="EMBL/GenBank/DDBJ databases">
        <title>Microbial solvent formation.</title>
        <authorList>
            <person name="Poehlein A."/>
            <person name="Montoya Solano J.D."/>
            <person name="Flitsch S."/>
            <person name="Krabben P."/>
            <person name="Duerre P."/>
            <person name="Daniel R."/>
        </authorList>
    </citation>
    <scope>NUCLEOTIDE SEQUENCE [LARGE SCALE GENOMIC DNA]</scope>
    <source>
        <strain evidence="2 3">L1-8</strain>
    </source>
</reference>
<dbReference type="RefSeq" id="WP_077863565.1">
    <property type="nucleotide sequence ID" value="NZ_LZYZ01000001.1"/>
</dbReference>
<evidence type="ECO:0000313" key="3">
    <source>
        <dbReference type="Proteomes" id="UP000191154"/>
    </source>
</evidence>
<evidence type="ECO:0000256" key="1">
    <source>
        <dbReference type="SAM" id="Phobius"/>
    </source>
</evidence>
<sequence>MEKSSSNNINKKQSLLKTIFNKDFVVSALIPIILFTAFDKEQMTLVGIILSALWSIGVILLGFIKERKINALAALSGLFAIVGLVGTLISNNTTFYFIAPIIQDVLLALIFFGSLLFERSLIQIIVEQTYLKNVSEEVKKRPGYKSAWRILTFAWGVLNIFQAILRFILLNHMSMSSYYAISTTYTNISSTLLLVFSIMFPKWYFAREKTK</sequence>
<protein>
    <submittedName>
        <fullName evidence="2">Intracellular septation protein A</fullName>
    </submittedName>
</protein>
<evidence type="ECO:0000313" key="2">
    <source>
        <dbReference type="EMBL" id="OOM15774.1"/>
    </source>
</evidence>
<feature type="transmembrane region" description="Helical" evidence="1">
    <location>
        <begin position="20"/>
        <end position="38"/>
    </location>
</feature>
<keyword evidence="1" id="KW-0472">Membrane</keyword>
<accession>A0A1S8NH07</accession>
<feature type="transmembrane region" description="Helical" evidence="1">
    <location>
        <begin position="71"/>
        <end position="89"/>
    </location>
</feature>
<feature type="transmembrane region" description="Helical" evidence="1">
    <location>
        <begin position="95"/>
        <end position="117"/>
    </location>
</feature>
<name>A0A1S8NH07_CLOSA</name>
<feature type="transmembrane region" description="Helical" evidence="1">
    <location>
        <begin position="188"/>
        <end position="205"/>
    </location>
</feature>